<dbReference type="AlphaFoldDB" id="A0A177D9R9"/>
<keyword evidence="2" id="KW-1185">Reference proteome</keyword>
<dbReference type="Proteomes" id="UP000077248">
    <property type="component" value="Unassembled WGS sequence"/>
</dbReference>
<proteinExistence type="predicted"/>
<dbReference type="GeneID" id="29117206"/>
<dbReference type="EMBL" id="KV441491">
    <property type="protein sequence ID" value="OAG16021.1"/>
    <property type="molecule type" value="Genomic_DNA"/>
</dbReference>
<dbReference type="VEuPathDB" id="FungiDB:CC77DRAFT_411192"/>
<gene>
    <name evidence="1" type="ORF">CC77DRAFT_411192</name>
</gene>
<evidence type="ECO:0000313" key="1">
    <source>
        <dbReference type="EMBL" id="OAG16021.1"/>
    </source>
</evidence>
<reference evidence="1 2" key="1">
    <citation type="submission" date="2016-05" db="EMBL/GenBank/DDBJ databases">
        <title>Comparative analysis of secretome profiles of manganese(II)-oxidizing ascomycete fungi.</title>
        <authorList>
            <consortium name="DOE Joint Genome Institute"/>
            <person name="Zeiner C.A."/>
            <person name="Purvine S.O."/>
            <person name="Zink E.M."/>
            <person name="Wu S."/>
            <person name="Pasa-Tolic L."/>
            <person name="Chaput D.L."/>
            <person name="Haridas S."/>
            <person name="Grigoriev I.V."/>
            <person name="Santelli C.M."/>
            <person name="Hansel C.M."/>
        </authorList>
    </citation>
    <scope>NUCLEOTIDE SEQUENCE [LARGE SCALE GENOMIC DNA]</scope>
    <source>
        <strain evidence="1 2">SRC1lrK2f</strain>
    </source>
</reference>
<sequence>MFIFMVSGTDPPASPLFSHDHSHRSSCPFIETISRRCFRIISLSPNTMERLLRLAQRLSTTTTGTEKRAVHICKTISNDTINIEASPFFQLPASVRKRIYGYVLGGLQIRVCDTKNCKRLHRCRSKKRKLNCPAYIWKLCSCHFLSTSSMETIGTFISLSTITLPMLR</sequence>
<protein>
    <submittedName>
        <fullName evidence="1">Uncharacterized protein</fullName>
    </submittedName>
</protein>
<dbReference type="KEGG" id="aalt:CC77DRAFT_411192"/>
<name>A0A177D9R9_ALTAL</name>
<evidence type="ECO:0000313" key="2">
    <source>
        <dbReference type="Proteomes" id="UP000077248"/>
    </source>
</evidence>
<organism evidence="1 2">
    <name type="scientific">Alternaria alternata</name>
    <name type="common">Alternaria rot fungus</name>
    <name type="synonym">Torula alternata</name>
    <dbReference type="NCBI Taxonomy" id="5599"/>
    <lineage>
        <taxon>Eukaryota</taxon>
        <taxon>Fungi</taxon>
        <taxon>Dikarya</taxon>
        <taxon>Ascomycota</taxon>
        <taxon>Pezizomycotina</taxon>
        <taxon>Dothideomycetes</taxon>
        <taxon>Pleosporomycetidae</taxon>
        <taxon>Pleosporales</taxon>
        <taxon>Pleosporineae</taxon>
        <taxon>Pleosporaceae</taxon>
        <taxon>Alternaria</taxon>
        <taxon>Alternaria sect. Alternaria</taxon>
        <taxon>Alternaria alternata complex</taxon>
    </lineage>
</organism>
<dbReference type="RefSeq" id="XP_018381442.1">
    <property type="nucleotide sequence ID" value="XM_018531612.1"/>
</dbReference>
<accession>A0A177D9R9</accession>